<feature type="repeat" description="WD" evidence="5">
    <location>
        <begin position="47"/>
        <end position="86"/>
    </location>
</feature>
<dbReference type="InterPro" id="IPR001680">
    <property type="entry name" value="WD40_rpt"/>
</dbReference>
<proteinExistence type="predicted"/>
<comment type="caution">
    <text evidence="6">The sequence shown here is derived from an EMBL/GenBank/DDBJ whole genome shotgun (WGS) entry which is preliminary data.</text>
</comment>
<name>A0A9Q0E9C5_9TELE</name>
<evidence type="ECO:0000256" key="3">
    <source>
        <dbReference type="ARBA" id="ARBA00022737"/>
    </source>
</evidence>
<keyword evidence="2 5" id="KW-0853">WD repeat</keyword>
<keyword evidence="3" id="KW-0677">Repeat</keyword>
<evidence type="ECO:0000256" key="2">
    <source>
        <dbReference type="ARBA" id="ARBA00022574"/>
    </source>
</evidence>
<dbReference type="Gene3D" id="2.130.10.10">
    <property type="entry name" value="YVTN repeat-like/Quinoprotein amine dehydrogenase"/>
    <property type="match status" value="1"/>
</dbReference>
<dbReference type="PANTHER" id="PTHR19848">
    <property type="entry name" value="WD40 REPEAT PROTEIN"/>
    <property type="match status" value="1"/>
</dbReference>
<comment type="subcellular location">
    <subcellularLocation>
        <location evidence="1">Nucleus</location>
    </subcellularLocation>
</comment>
<sequence length="177" mass="19204">MQAMGKLTGHIGSVMCLTVRQPLLGKDQVFDVAEGTLGNVGPAHNLEPPHYDGIECLAIQGDVLFSGSRDNGIKKWDLEQQELMQDWVSSLAFVPGRPLLLSACRGGLLKVWNAENFTPVGEVKGHDSPINAICTNSRHVFTASSDCRVKLWSYVPGLTPCLPRRVLAIKGRATSLP</sequence>
<organism evidence="6 7">
    <name type="scientific">Muraenolepis orangiensis</name>
    <name type="common">Patagonian moray cod</name>
    <dbReference type="NCBI Taxonomy" id="630683"/>
    <lineage>
        <taxon>Eukaryota</taxon>
        <taxon>Metazoa</taxon>
        <taxon>Chordata</taxon>
        <taxon>Craniata</taxon>
        <taxon>Vertebrata</taxon>
        <taxon>Euteleostomi</taxon>
        <taxon>Actinopterygii</taxon>
        <taxon>Neopterygii</taxon>
        <taxon>Teleostei</taxon>
        <taxon>Neoteleostei</taxon>
        <taxon>Acanthomorphata</taxon>
        <taxon>Zeiogadaria</taxon>
        <taxon>Gadariae</taxon>
        <taxon>Gadiformes</taxon>
        <taxon>Muraenolepidoidei</taxon>
        <taxon>Muraenolepididae</taxon>
        <taxon>Muraenolepis</taxon>
    </lineage>
</organism>
<dbReference type="PROSITE" id="PS50082">
    <property type="entry name" value="WD_REPEATS_2"/>
    <property type="match status" value="2"/>
</dbReference>
<keyword evidence="7" id="KW-1185">Reference proteome</keyword>
<dbReference type="Proteomes" id="UP001148018">
    <property type="component" value="Unassembled WGS sequence"/>
</dbReference>
<dbReference type="FunFam" id="2.130.10.10:FF:000164">
    <property type="entry name" value="Kinesin family member 21A"/>
    <property type="match status" value="1"/>
</dbReference>
<gene>
    <name evidence="6" type="ORF">NHX12_030017</name>
</gene>
<dbReference type="OrthoDB" id="3176171at2759"/>
<dbReference type="PANTHER" id="PTHR19848:SF0">
    <property type="entry name" value="NOTCHLESS PROTEIN HOMOLOG 1"/>
    <property type="match status" value="1"/>
</dbReference>
<dbReference type="Pfam" id="PF00400">
    <property type="entry name" value="WD40"/>
    <property type="match status" value="3"/>
</dbReference>
<evidence type="ECO:0000313" key="6">
    <source>
        <dbReference type="EMBL" id="KAJ3602258.1"/>
    </source>
</evidence>
<dbReference type="AlphaFoldDB" id="A0A9Q0E9C5"/>
<dbReference type="SMART" id="SM00320">
    <property type="entry name" value="WD40"/>
    <property type="match status" value="3"/>
</dbReference>
<evidence type="ECO:0000313" key="7">
    <source>
        <dbReference type="Proteomes" id="UP001148018"/>
    </source>
</evidence>
<protein>
    <submittedName>
        <fullName evidence="6">Uncharacterized protein</fullName>
    </submittedName>
</protein>
<dbReference type="SUPFAM" id="SSF50978">
    <property type="entry name" value="WD40 repeat-like"/>
    <property type="match status" value="1"/>
</dbReference>
<accession>A0A9Q0E9C5</accession>
<feature type="repeat" description="WD" evidence="5">
    <location>
        <begin position="123"/>
        <end position="153"/>
    </location>
</feature>
<keyword evidence="4" id="KW-0539">Nucleus</keyword>
<dbReference type="GO" id="GO:0005730">
    <property type="term" value="C:nucleolus"/>
    <property type="evidence" value="ECO:0007669"/>
    <property type="project" value="TreeGrafter"/>
</dbReference>
<dbReference type="InterPro" id="IPR015943">
    <property type="entry name" value="WD40/YVTN_repeat-like_dom_sf"/>
</dbReference>
<dbReference type="EMBL" id="JANIIK010000046">
    <property type="protein sequence ID" value="KAJ3602258.1"/>
    <property type="molecule type" value="Genomic_DNA"/>
</dbReference>
<evidence type="ECO:0000256" key="5">
    <source>
        <dbReference type="PROSITE-ProRule" id="PRU00221"/>
    </source>
</evidence>
<dbReference type="InterPro" id="IPR036322">
    <property type="entry name" value="WD40_repeat_dom_sf"/>
</dbReference>
<reference evidence="6" key="1">
    <citation type="submission" date="2022-07" db="EMBL/GenBank/DDBJ databases">
        <title>Chromosome-level genome of Muraenolepis orangiensis.</title>
        <authorList>
            <person name="Kim J."/>
        </authorList>
    </citation>
    <scope>NUCLEOTIDE SEQUENCE</scope>
    <source>
        <strain evidence="6">KU_S4_2022</strain>
        <tissue evidence="6">Muscle</tissue>
    </source>
</reference>
<dbReference type="GO" id="GO:0000027">
    <property type="term" value="P:ribosomal large subunit assembly"/>
    <property type="evidence" value="ECO:0007669"/>
    <property type="project" value="TreeGrafter"/>
</dbReference>
<evidence type="ECO:0000256" key="1">
    <source>
        <dbReference type="ARBA" id="ARBA00004123"/>
    </source>
</evidence>
<evidence type="ECO:0000256" key="4">
    <source>
        <dbReference type="ARBA" id="ARBA00023242"/>
    </source>
</evidence>